<evidence type="ECO:0000256" key="4">
    <source>
        <dbReference type="ARBA" id="ARBA00022729"/>
    </source>
</evidence>
<dbReference type="PANTHER" id="PTHR43649:SF31">
    <property type="entry name" value="SN-GLYCEROL-3-PHOSPHATE-BINDING PERIPLASMIC PROTEIN UGPB"/>
    <property type="match status" value="1"/>
</dbReference>
<dbReference type="InterPro" id="IPR006311">
    <property type="entry name" value="TAT_signal"/>
</dbReference>
<dbReference type="CDD" id="cd13585">
    <property type="entry name" value="PBP2_TMBP_like"/>
    <property type="match status" value="1"/>
</dbReference>
<dbReference type="OrthoDB" id="9782846at2"/>
<dbReference type="GO" id="GO:0030313">
    <property type="term" value="C:cell envelope"/>
    <property type="evidence" value="ECO:0007669"/>
    <property type="project" value="UniProtKB-SubCell"/>
</dbReference>
<sequence length="448" mass="49789">MEDNKPLSRRDFLTKGVQLAGSAFMMTSLGSFLTACGNAVTDSSGKVTGLVFQTWTIEAKEVIETQIGQLKKQFPNIDVALEIMSYDDYWKKIPISIAGGAGPDIFIMTRPNFEVFAKAGQALDITKEASASKELQANLAAMNPVFVDSYKYKGKTQGIPFGVDSVVVAVNKTMFQKEGLKPPTEMESTWTWDDLRSNAVKLTKRSGSDTTQYGYNIPTNRNPIFEYIWSNGGDIFNADGECVWASKEGLEAMTFLTDMMLKDKVSPTPTFAKSQKSDDLFLSGKIAMMHVGNGTIPKFRGIKDFEWDLVEIPLSPKTKKRVVSTNVLGYIVGPNAKAKPEIMHFLEQLTSQESQKVYADKGVFIPTRKDAQDPYFADPVPKNLKSFQRALAYAKPMILSEYVPYTDVVRVITNYTEQIFGGSMDVVKGWTAAQDELNKIYKENKAKG</sequence>
<evidence type="ECO:0000313" key="5">
    <source>
        <dbReference type="EMBL" id="TVY07331.1"/>
    </source>
</evidence>
<gene>
    <name evidence="5" type="ORF">FPZ49_24635</name>
</gene>
<evidence type="ECO:0000256" key="3">
    <source>
        <dbReference type="ARBA" id="ARBA00022448"/>
    </source>
</evidence>
<dbReference type="EMBL" id="VNJI01000039">
    <property type="protein sequence ID" value="TVY07331.1"/>
    <property type="molecule type" value="Genomic_DNA"/>
</dbReference>
<dbReference type="InterPro" id="IPR006059">
    <property type="entry name" value="SBP"/>
</dbReference>
<evidence type="ECO:0000313" key="6">
    <source>
        <dbReference type="Proteomes" id="UP000317036"/>
    </source>
</evidence>
<evidence type="ECO:0000256" key="2">
    <source>
        <dbReference type="ARBA" id="ARBA00008520"/>
    </source>
</evidence>
<protein>
    <submittedName>
        <fullName evidence="5">Sugar ABC transporter substrate-binding protein</fullName>
    </submittedName>
</protein>
<reference evidence="5 6" key="1">
    <citation type="submission" date="2019-07" db="EMBL/GenBank/DDBJ databases">
        <authorList>
            <person name="Kim J."/>
        </authorList>
    </citation>
    <scope>NUCLEOTIDE SEQUENCE [LARGE SCALE GENOMIC DNA]</scope>
    <source>
        <strain evidence="5 6">JC52</strain>
    </source>
</reference>
<comment type="similarity">
    <text evidence="2">Belongs to the bacterial solute-binding protein 1 family.</text>
</comment>
<evidence type="ECO:0000256" key="1">
    <source>
        <dbReference type="ARBA" id="ARBA00004196"/>
    </source>
</evidence>
<dbReference type="SUPFAM" id="SSF53850">
    <property type="entry name" value="Periplasmic binding protein-like II"/>
    <property type="match status" value="1"/>
</dbReference>
<keyword evidence="3" id="KW-0813">Transport</keyword>
<name>A0A559K5B0_9BACL</name>
<keyword evidence="6" id="KW-1185">Reference proteome</keyword>
<dbReference type="RefSeq" id="WP_144852031.1">
    <property type="nucleotide sequence ID" value="NZ_VNJI01000039.1"/>
</dbReference>
<dbReference type="Gene3D" id="3.40.190.10">
    <property type="entry name" value="Periplasmic binding protein-like II"/>
    <property type="match status" value="1"/>
</dbReference>
<proteinExistence type="inferred from homology"/>
<accession>A0A559K5B0</accession>
<dbReference type="PROSITE" id="PS51318">
    <property type="entry name" value="TAT"/>
    <property type="match status" value="1"/>
</dbReference>
<keyword evidence="4" id="KW-0732">Signal</keyword>
<dbReference type="Pfam" id="PF01547">
    <property type="entry name" value="SBP_bac_1"/>
    <property type="match status" value="1"/>
</dbReference>
<organism evidence="5 6">
    <name type="scientific">Paenibacillus cremeus</name>
    <dbReference type="NCBI Taxonomy" id="2163881"/>
    <lineage>
        <taxon>Bacteria</taxon>
        <taxon>Bacillati</taxon>
        <taxon>Bacillota</taxon>
        <taxon>Bacilli</taxon>
        <taxon>Bacillales</taxon>
        <taxon>Paenibacillaceae</taxon>
        <taxon>Paenibacillus</taxon>
    </lineage>
</organism>
<comment type="subcellular location">
    <subcellularLocation>
        <location evidence="1">Cell envelope</location>
    </subcellularLocation>
</comment>
<dbReference type="InterPro" id="IPR050490">
    <property type="entry name" value="Bact_solute-bd_prot1"/>
</dbReference>
<dbReference type="PANTHER" id="PTHR43649">
    <property type="entry name" value="ARABINOSE-BINDING PROTEIN-RELATED"/>
    <property type="match status" value="1"/>
</dbReference>
<dbReference type="Proteomes" id="UP000317036">
    <property type="component" value="Unassembled WGS sequence"/>
</dbReference>
<dbReference type="AlphaFoldDB" id="A0A559K5B0"/>
<comment type="caution">
    <text evidence="5">The sequence shown here is derived from an EMBL/GenBank/DDBJ whole genome shotgun (WGS) entry which is preliminary data.</text>
</comment>